<proteinExistence type="predicted"/>
<name>A0A4R7UV80_9PSED</name>
<gene>
    <name evidence="1" type="ORF">EDF87_119131</name>
</gene>
<dbReference type="Proteomes" id="UP000295804">
    <property type="component" value="Unassembled WGS sequence"/>
</dbReference>
<comment type="caution">
    <text evidence="1">The sequence shown here is derived from an EMBL/GenBank/DDBJ whole genome shotgun (WGS) entry which is preliminary data.</text>
</comment>
<evidence type="ECO:0008006" key="3">
    <source>
        <dbReference type="Google" id="ProtNLM"/>
    </source>
</evidence>
<dbReference type="EMBL" id="SOCQ01000019">
    <property type="protein sequence ID" value="TDV40609.1"/>
    <property type="molecule type" value="Genomic_DNA"/>
</dbReference>
<dbReference type="AlphaFoldDB" id="A0A4R7UV80"/>
<reference evidence="1 2" key="1">
    <citation type="submission" date="2019-03" db="EMBL/GenBank/DDBJ databases">
        <title>Genomic analyses of the natural microbiome of Caenorhabditis elegans.</title>
        <authorList>
            <person name="Samuel B."/>
        </authorList>
    </citation>
    <scope>NUCLEOTIDE SEQUENCE [LARGE SCALE GENOMIC DNA]</scope>
    <source>
        <strain evidence="1 2">BIGb0525</strain>
    </source>
</reference>
<evidence type="ECO:0000313" key="1">
    <source>
        <dbReference type="EMBL" id="TDV40609.1"/>
    </source>
</evidence>
<sequence length="132" mass="15092">MTLSMEQVSKVSEAFHRFEDGLIISFEFFYLPNEPLAAQVIFHARDHRIKGNVWKKVKVIVGAVEELSAKIKGNQFNSICSGVRILKFDDVWCVEIDGNYDMDADPTSLAQIREDGELYIIGRQIKILEIED</sequence>
<accession>A0A4R7UV80</accession>
<evidence type="ECO:0000313" key="2">
    <source>
        <dbReference type="Proteomes" id="UP000295804"/>
    </source>
</evidence>
<protein>
    <recommendedName>
        <fullName evidence="3">Immunity protein 50 of polymorphic toxin system</fullName>
    </recommendedName>
</protein>
<organism evidence="1 2">
    <name type="scientific">Pseudomonas helmanticensis</name>
    <dbReference type="NCBI Taxonomy" id="1471381"/>
    <lineage>
        <taxon>Bacteria</taxon>
        <taxon>Pseudomonadati</taxon>
        <taxon>Pseudomonadota</taxon>
        <taxon>Gammaproteobacteria</taxon>
        <taxon>Pseudomonadales</taxon>
        <taxon>Pseudomonadaceae</taxon>
        <taxon>Pseudomonas</taxon>
    </lineage>
</organism>